<protein>
    <submittedName>
        <fullName evidence="2">Uncharacterized protein</fullName>
    </submittedName>
</protein>
<keyword evidence="3" id="KW-1185">Reference proteome</keyword>
<proteinExistence type="predicted"/>
<feature type="compositionally biased region" description="Low complexity" evidence="1">
    <location>
        <begin position="147"/>
        <end position="165"/>
    </location>
</feature>
<dbReference type="Proteomes" id="UP001589608">
    <property type="component" value="Unassembled WGS sequence"/>
</dbReference>
<evidence type="ECO:0000313" key="2">
    <source>
        <dbReference type="EMBL" id="MFB9443618.1"/>
    </source>
</evidence>
<organism evidence="2 3">
    <name type="scientific">Dactylosporangium vinaceum</name>
    <dbReference type="NCBI Taxonomy" id="53362"/>
    <lineage>
        <taxon>Bacteria</taxon>
        <taxon>Bacillati</taxon>
        <taxon>Actinomycetota</taxon>
        <taxon>Actinomycetes</taxon>
        <taxon>Micromonosporales</taxon>
        <taxon>Micromonosporaceae</taxon>
        <taxon>Dactylosporangium</taxon>
    </lineage>
</organism>
<gene>
    <name evidence="2" type="ORF">ACFFTR_11030</name>
</gene>
<feature type="compositionally biased region" description="Low complexity" evidence="1">
    <location>
        <begin position="21"/>
        <end position="43"/>
    </location>
</feature>
<reference evidence="2 3" key="1">
    <citation type="submission" date="2024-09" db="EMBL/GenBank/DDBJ databases">
        <authorList>
            <person name="Sun Q."/>
            <person name="Mori K."/>
        </authorList>
    </citation>
    <scope>NUCLEOTIDE SEQUENCE [LARGE SCALE GENOMIC DNA]</scope>
    <source>
        <strain evidence="2 3">JCM 3307</strain>
    </source>
</reference>
<dbReference type="RefSeq" id="WP_223093580.1">
    <property type="nucleotide sequence ID" value="NZ_CP061913.1"/>
</dbReference>
<evidence type="ECO:0000256" key="1">
    <source>
        <dbReference type="SAM" id="MobiDB-lite"/>
    </source>
</evidence>
<evidence type="ECO:0000313" key="3">
    <source>
        <dbReference type="Proteomes" id="UP001589608"/>
    </source>
</evidence>
<feature type="region of interest" description="Disordered" evidence="1">
    <location>
        <begin position="18"/>
        <end position="72"/>
    </location>
</feature>
<accession>A0ABV5M443</accession>
<comment type="caution">
    <text evidence="2">The sequence shown here is derived from an EMBL/GenBank/DDBJ whole genome shotgun (WGS) entry which is preliminary data.</text>
</comment>
<feature type="region of interest" description="Disordered" evidence="1">
    <location>
        <begin position="143"/>
        <end position="165"/>
    </location>
</feature>
<sequence>MADSPDTPHDAVIIDLDAFDPSQAQAASSTTPSGASGRWPSRSADARRDGRADRREPTRSPASGARPLMGRRTPLTRAAVMLGLALAVGIPQSTAPALLSRGRPVPLPSFCTGTPIPGGRLDIVENDSYTILDATTNTIVNTGPCPRGTGTRSNTRTRTSTGMAD</sequence>
<dbReference type="EMBL" id="JBHMCA010000022">
    <property type="protein sequence ID" value="MFB9443618.1"/>
    <property type="molecule type" value="Genomic_DNA"/>
</dbReference>
<feature type="compositionally biased region" description="Basic and acidic residues" evidence="1">
    <location>
        <begin position="44"/>
        <end position="58"/>
    </location>
</feature>
<name>A0ABV5M443_9ACTN</name>